<dbReference type="PANTHER" id="PTHR15574:SF21">
    <property type="entry name" value="DDB1- AND CUL4-ASSOCIATED FACTOR 8"/>
    <property type="match status" value="1"/>
</dbReference>
<keyword evidence="8" id="KW-0677">Repeat</keyword>
<evidence type="ECO:0000256" key="3">
    <source>
        <dbReference type="ARBA" id="ARBA00022552"/>
    </source>
</evidence>
<dbReference type="GO" id="GO:0006364">
    <property type="term" value="P:rRNA processing"/>
    <property type="evidence" value="ECO:0007669"/>
    <property type="project" value="UniProtKB-KW"/>
</dbReference>
<evidence type="ECO:0000256" key="4">
    <source>
        <dbReference type="ARBA" id="ARBA00022574"/>
    </source>
</evidence>
<dbReference type="SUPFAM" id="SSF50978">
    <property type="entry name" value="WD40 repeat-like"/>
    <property type="match status" value="1"/>
</dbReference>
<feature type="domain" description="Ribosomal RNA methyltransferase FtsJ" evidence="12">
    <location>
        <begin position="24"/>
        <end position="199"/>
    </location>
</feature>
<dbReference type="GO" id="GO:0005730">
    <property type="term" value="C:nucleolus"/>
    <property type="evidence" value="ECO:0007669"/>
    <property type="project" value="UniProtKB-SubCell"/>
</dbReference>
<keyword evidence="5" id="KW-0489">Methyltransferase</keyword>
<reference evidence="14" key="1">
    <citation type="submission" date="2021-05" db="EMBL/GenBank/DDBJ databases">
        <authorList>
            <person name="Alioto T."/>
            <person name="Alioto T."/>
            <person name="Gomez Garrido J."/>
        </authorList>
    </citation>
    <scope>NUCLEOTIDE SEQUENCE</scope>
</reference>
<evidence type="ECO:0000259" key="12">
    <source>
        <dbReference type="Pfam" id="PF01728"/>
    </source>
</evidence>
<sequence>MGKKVKTGKQRKDKYYHLAKETGYRSRAAFKLIQLNRKFEFLQKSKVCVDLCAAPGGWMQVAKQNMMASSIVIGVDLYPIKSIPGTIGLVEDITTDKCRLAISRELKSWKVDVVLHDGAPNVGANWVYDAYQQCCLTLQALKLASGILKEGGWFVTKIFRSRDYTSLLWIFKQLFRQVHSTKPQASRKESAEIFVVCQHYIAPAKLDPKFFEAKYAFKEIDAEDGKMNILRKKQVDKAKALGYPSDVNVLYKELPVTKFVEHETPTVLLQHATEIFFDDDAILNHPSTTAEIQACCKDIRVLGRKDIRNLLKWWKTLHEEKVAADKKAAKEEEGEDGEEKTAKEDEEESMDEEEKDLMRVSKEIDVLKDEERRELKRKKKKVSKERTKLADKMNLKMLLKGDLGPTENDDEEIFRLSQIRTMDQLDLVTGSKPEIVAESDDEVMEVKSKKIRYDVEKSQLDDSGLYYNNPEDSDDLEFESEDEDADDIEKTVEKKLVEAEFDSDEEDGLGLEVSDDEAGSDTDGPPRQKKQKKDKTNKKDAKNKKKMTAEELAKWGTVDEHPLITKLDNRTQLDRRVAKANMWFDKDVFKNVEKEDDEDFELDKIATILKEKGKSVRDQRRSKWDEEEAKDERERRKALGKEVGPKKSVSFLNSERGEVEMERKKKVVKAEEEEDGYGTDSDTYTTDSDDDDRNLDDDFGSDYDINDVFNDDDDDDDGWMGSLDSDSEQLDDVDTLPNPEVLNKPQPKHTWFPVQEIVQRQYGHRTKYQSPSLFQQRYYGSLHAVQRFELMYKLEKHHGCVNALDFHPSGHLLASASDDRKVVIWDWATGQPLYSYSSGHSSNVFQSKWLHLAGSSGFVVTSARDGLIRLADFGQISGSGGRSTQLIAKHKRSAHKLSVMKDTPHVILSVGEDGRVLSVDVRESCAANSKEILSLKKRKNSVLPLYSVASNPLNSCEFIVAGEDTQVHLFDRRFMFTKTAKPLKKFCPDTIKKDVHYYITCAVYNYSGTEILASYNDEKIYLFDSRAACVPDSTVSEYLHCYEGHRNSATVKGVNFFGPKSQYVVSGSDDGYIYIWDKNTEAIVNWMRGDDDGVVNCIEGHPDVPVLATSGLDSNVKIWVPSCEQAPTFENLKKTLILNEKKRGRINSSMGTGSLPIYSHFRWLWQNTFDSARSGDPLTMSREDGEEDSGDEDDPRQCAPS</sequence>
<feature type="region of interest" description="Disordered" evidence="11">
    <location>
        <begin position="611"/>
        <end position="732"/>
    </location>
</feature>
<feature type="compositionally biased region" description="Acidic residues" evidence="11">
    <location>
        <begin position="687"/>
        <end position="718"/>
    </location>
</feature>
<dbReference type="PANTHER" id="PTHR15574">
    <property type="entry name" value="WD REPEAT DOMAIN-CONTAINING FAMILY"/>
    <property type="match status" value="1"/>
</dbReference>
<dbReference type="InterPro" id="IPR024576">
    <property type="entry name" value="rRNA_MeTfrase_Spb1_DUF3381"/>
</dbReference>
<dbReference type="Gene3D" id="2.130.10.10">
    <property type="entry name" value="YVTN repeat-like/Quinoprotein amine dehydrogenase"/>
    <property type="match status" value="1"/>
</dbReference>
<dbReference type="Pfam" id="PF11861">
    <property type="entry name" value="DUF3381"/>
    <property type="match status" value="1"/>
</dbReference>
<dbReference type="Gene3D" id="3.40.50.150">
    <property type="entry name" value="Vaccinia Virus protein VP39"/>
    <property type="match status" value="1"/>
</dbReference>
<keyword evidence="9" id="KW-0539">Nucleus</keyword>
<evidence type="ECO:0000256" key="10">
    <source>
        <dbReference type="PROSITE-ProRule" id="PRU00221"/>
    </source>
</evidence>
<dbReference type="Pfam" id="PF01728">
    <property type="entry name" value="FtsJ"/>
    <property type="match status" value="1"/>
</dbReference>
<feature type="repeat" description="WD" evidence="10">
    <location>
        <begin position="794"/>
        <end position="835"/>
    </location>
</feature>
<dbReference type="Pfam" id="PF00400">
    <property type="entry name" value="WD40"/>
    <property type="match status" value="3"/>
</dbReference>
<dbReference type="SUPFAM" id="SSF53335">
    <property type="entry name" value="S-adenosyl-L-methionine-dependent methyltransferases"/>
    <property type="match status" value="1"/>
</dbReference>
<dbReference type="InterPro" id="IPR002877">
    <property type="entry name" value="RNA_MeTrfase_FtsJ_dom"/>
</dbReference>
<proteinExistence type="inferred from homology"/>
<comment type="subcellular location">
    <subcellularLocation>
        <location evidence="1">Nucleus</location>
        <location evidence="1">Nucleolus</location>
    </subcellularLocation>
</comment>
<dbReference type="SMART" id="SM00320">
    <property type="entry name" value="WD40"/>
    <property type="match status" value="7"/>
</dbReference>
<feature type="compositionally biased region" description="Basic and acidic residues" evidence="11">
    <location>
        <begin position="488"/>
        <end position="498"/>
    </location>
</feature>
<feature type="compositionally biased region" description="Acidic residues" evidence="11">
    <location>
        <begin position="499"/>
        <end position="520"/>
    </location>
</feature>
<feature type="compositionally biased region" description="Acidic residues" evidence="11">
    <location>
        <begin position="1184"/>
        <end position="1194"/>
    </location>
</feature>
<evidence type="ECO:0000259" key="13">
    <source>
        <dbReference type="Pfam" id="PF11861"/>
    </source>
</evidence>
<dbReference type="InterPro" id="IPR001680">
    <property type="entry name" value="WD40_rpt"/>
</dbReference>
<dbReference type="GO" id="GO:0008168">
    <property type="term" value="F:methyltransferase activity"/>
    <property type="evidence" value="ECO:0007669"/>
    <property type="project" value="UniProtKB-KW"/>
</dbReference>
<accession>A0A8D8W274</accession>
<feature type="compositionally biased region" description="Basic and acidic residues" evidence="11">
    <location>
        <begin position="611"/>
        <end position="645"/>
    </location>
</feature>
<dbReference type="InterPro" id="IPR015507">
    <property type="entry name" value="rRNA-MeTfrase_E"/>
</dbReference>
<keyword evidence="7" id="KW-0949">S-adenosyl-L-methionine</keyword>
<dbReference type="HAMAP" id="MF_01547">
    <property type="entry name" value="RNA_methyltr_E"/>
    <property type="match status" value="1"/>
</dbReference>
<feature type="compositionally biased region" description="Acidic residues" evidence="11">
    <location>
        <begin position="332"/>
        <end position="355"/>
    </location>
</feature>
<dbReference type="GO" id="GO:0001510">
    <property type="term" value="P:RNA methylation"/>
    <property type="evidence" value="ECO:0007669"/>
    <property type="project" value="InterPro"/>
</dbReference>
<organism evidence="14">
    <name type="scientific">Cacopsylla melanoneura</name>
    <dbReference type="NCBI Taxonomy" id="428564"/>
    <lineage>
        <taxon>Eukaryota</taxon>
        <taxon>Metazoa</taxon>
        <taxon>Ecdysozoa</taxon>
        <taxon>Arthropoda</taxon>
        <taxon>Hexapoda</taxon>
        <taxon>Insecta</taxon>
        <taxon>Pterygota</taxon>
        <taxon>Neoptera</taxon>
        <taxon>Paraneoptera</taxon>
        <taxon>Hemiptera</taxon>
        <taxon>Sternorrhyncha</taxon>
        <taxon>Psylloidea</taxon>
        <taxon>Psyllidae</taxon>
        <taxon>Psyllinae</taxon>
        <taxon>Cacopsylla</taxon>
    </lineage>
</organism>
<feature type="region of interest" description="Disordered" evidence="11">
    <location>
        <begin position="1172"/>
        <end position="1201"/>
    </location>
</feature>
<keyword evidence="2" id="KW-0690">Ribosome biogenesis</keyword>
<dbReference type="InterPro" id="IPR015943">
    <property type="entry name" value="WD40/YVTN_repeat-like_dom_sf"/>
</dbReference>
<feature type="repeat" description="WD" evidence="10">
    <location>
        <begin position="1057"/>
        <end position="1077"/>
    </location>
</feature>
<evidence type="ECO:0000256" key="5">
    <source>
        <dbReference type="ARBA" id="ARBA00022603"/>
    </source>
</evidence>
<evidence type="ECO:0000313" key="14">
    <source>
        <dbReference type="EMBL" id="CAG6644342.1"/>
    </source>
</evidence>
<protein>
    <submittedName>
        <fullName evidence="14">Pre-rRNA processing protein FTSJ3</fullName>
    </submittedName>
</protein>
<dbReference type="InterPro" id="IPR029063">
    <property type="entry name" value="SAM-dependent_MTases_sf"/>
</dbReference>
<evidence type="ECO:0000256" key="6">
    <source>
        <dbReference type="ARBA" id="ARBA00022679"/>
    </source>
</evidence>
<dbReference type="FunFam" id="3.40.50.150:FF:000004">
    <property type="entry name" value="AdoMet-dependent rRNA methyltransferase SPB1"/>
    <property type="match status" value="1"/>
</dbReference>
<feature type="region of interest" description="Disordered" evidence="11">
    <location>
        <begin position="324"/>
        <end position="359"/>
    </location>
</feature>
<dbReference type="InterPro" id="IPR045151">
    <property type="entry name" value="DCAF8"/>
</dbReference>
<keyword evidence="6" id="KW-0808">Transferase</keyword>
<dbReference type="GO" id="GO:0080008">
    <property type="term" value="C:Cul4-RING E3 ubiquitin ligase complex"/>
    <property type="evidence" value="ECO:0007669"/>
    <property type="project" value="TreeGrafter"/>
</dbReference>
<feature type="region of interest" description="Disordered" evidence="11">
    <location>
        <begin position="459"/>
        <end position="549"/>
    </location>
</feature>
<keyword evidence="3" id="KW-0698">rRNA processing</keyword>
<feature type="compositionally biased region" description="Acidic residues" evidence="11">
    <location>
        <begin position="471"/>
        <end position="487"/>
    </location>
</feature>
<keyword evidence="4 10" id="KW-0853">WD repeat</keyword>
<dbReference type="InterPro" id="IPR036322">
    <property type="entry name" value="WD40_repeat_dom_sf"/>
</dbReference>
<name>A0A8D8W274_9HEMI</name>
<evidence type="ECO:0000256" key="9">
    <source>
        <dbReference type="ARBA" id="ARBA00023242"/>
    </source>
</evidence>
<feature type="domain" description="DUF3381" evidence="13">
    <location>
        <begin position="235"/>
        <end position="391"/>
    </location>
</feature>
<dbReference type="AlphaFoldDB" id="A0A8D8W274"/>
<evidence type="ECO:0000256" key="1">
    <source>
        <dbReference type="ARBA" id="ARBA00004604"/>
    </source>
</evidence>
<dbReference type="EMBL" id="HBUF01131814">
    <property type="protein sequence ID" value="CAG6644342.1"/>
    <property type="molecule type" value="Transcribed_RNA"/>
</dbReference>
<feature type="compositionally biased region" description="Basic residues" evidence="11">
    <location>
        <begin position="527"/>
        <end position="546"/>
    </location>
</feature>
<dbReference type="PROSITE" id="PS50294">
    <property type="entry name" value="WD_REPEATS_REGION"/>
    <property type="match status" value="1"/>
</dbReference>
<dbReference type="GO" id="GO:0005737">
    <property type="term" value="C:cytoplasm"/>
    <property type="evidence" value="ECO:0007669"/>
    <property type="project" value="TreeGrafter"/>
</dbReference>
<evidence type="ECO:0000256" key="11">
    <source>
        <dbReference type="SAM" id="MobiDB-lite"/>
    </source>
</evidence>
<dbReference type="PROSITE" id="PS50082">
    <property type="entry name" value="WD_REPEATS_2"/>
    <property type="match status" value="2"/>
</dbReference>
<evidence type="ECO:0000256" key="7">
    <source>
        <dbReference type="ARBA" id="ARBA00022691"/>
    </source>
</evidence>
<evidence type="ECO:0000256" key="2">
    <source>
        <dbReference type="ARBA" id="ARBA00022517"/>
    </source>
</evidence>
<evidence type="ECO:0000256" key="8">
    <source>
        <dbReference type="ARBA" id="ARBA00022737"/>
    </source>
</evidence>